<keyword evidence="4 7" id="KW-0479">Metal-binding</keyword>
<evidence type="ECO:0000256" key="4">
    <source>
        <dbReference type="ARBA" id="ARBA00022723"/>
    </source>
</evidence>
<feature type="transmembrane region" description="Helical" evidence="8">
    <location>
        <begin position="43"/>
        <end position="61"/>
    </location>
</feature>
<evidence type="ECO:0000256" key="8">
    <source>
        <dbReference type="SAM" id="Phobius"/>
    </source>
</evidence>
<organism evidence="9 10">
    <name type="scientific">Echria macrotheca</name>
    <dbReference type="NCBI Taxonomy" id="438768"/>
    <lineage>
        <taxon>Eukaryota</taxon>
        <taxon>Fungi</taxon>
        <taxon>Dikarya</taxon>
        <taxon>Ascomycota</taxon>
        <taxon>Pezizomycotina</taxon>
        <taxon>Sordariomycetes</taxon>
        <taxon>Sordariomycetidae</taxon>
        <taxon>Sordariales</taxon>
        <taxon>Schizotheciaceae</taxon>
        <taxon>Echria</taxon>
    </lineage>
</organism>
<dbReference type="PRINTS" id="PR00465">
    <property type="entry name" value="EP450IV"/>
</dbReference>
<evidence type="ECO:0000313" key="10">
    <source>
        <dbReference type="Proteomes" id="UP001239445"/>
    </source>
</evidence>
<dbReference type="EMBL" id="MU839828">
    <property type="protein sequence ID" value="KAK1759933.1"/>
    <property type="molecule type" value="Genomic_DNA"/>
</dbReference>
<comment type="cofactor">
    <cofactor evidence="1 7">
        <name>heme</name>
        <dbReference type="ChEBI" id="CHEBI:30413"/>
    </cofactor>
</comment>
<evidence type="ECO:0000256" key="5">
    <source>
        <dbReference type="ARBA" id="ARBA00023004"/>
    </source>
</evidence>
<dbReference type="GO" id="GO:0020037">
    <property type="term" value="F:heme binding"/>
    <property type="evidence" value="ECO:0007669"/>
    <property type="project" value="InterPro"/>
</dbReference>
<keyword evidence="5 7" id="KW-0408">Iron</keyword>
<feature type="binding site" description="axial binding residue" evidence="7">
    <location>
        <position position="479"/>
    </location>
    <ligand>
        <name>heme</name>
        <dbReference type="ChEBI" id="CHEBI:30413"/>
    </ligand>
    <ligandPart>
        <name>Fe</name>
        <dbReference type="ChEBI" id="CHEBI:18248"/>
    </ligandPart>
</feature>
<keyword evidence="8" id="KW-0812">Transmembrane</keyword>
<dbReference type="Pfam" id="PF00067">
    <property type="entry name" value="p450"/>
    <property type="match status" value="1"/>
</dbReference>
<feature type="transmembrane region" description="Helical" evidence="8">
    <location>
        <begin position="15"/>
        <end position="31"/>
    </location>
</feature>
<evidence type="ECO:0000256" key="2">
    <source>
        <dbReference type="ARBA" id="ARBA00010617"/>
    </source>
</evidence>
<evidence type="ECO:0000313" key="9">
    <source>
        <dbReference type="EMBL" id="KAK1759933.1"/>
    </source>
</evidence>
<comment type="similarity">
    <text evidence="2">Belongs to the cytochrome P450 family.</text>
</comment>
<name>A0AAJ0BMH6_9PEZI</name>
<dbReference type="GO" id="GO:0016705">
    <property type="term" value="F:oxidoreductase activity, acting on paired donors, with incorporation or reduction of molecular oxygen"/>
    <property type="evidence" value="ECO:0007669"/>
    <property type="project" value="InterPro"/>
</dbReference>
<sequence>MILQLPQWPTTTNSLVLWTLLAICLVLLLTIRITTRRPSSNPTVPVLSGLIPTLSITLLYMTDMRAFFAKAKPLLRKSATGIIQFQLGPYKTYLISGPENIATIFRASANVGCDLFFLTLKDSIWGATKEDMAKFARDRSGHSARPAAGCEDMPEEERVWYGIHTVMATFMTRKTEVEVLSGMFERHFGEVLERRFPVVGEEGTVGVFELLKGDMAAAVIKGVNGTRIVEEIPDLIALLWDFDLVVARLAWGLPRWMARGNYEKRDRFHGALMRYLEGAIRDFDWESEENPEWEPIFGSRFSREFVRWMVKSGFSLRTMAGGFGSLTLFAANANSLPTAAWCLLEILRSPSLLASVGSELAEANIVQPDGSIDRASLLSLPLLQSIYTENLRLHVSMNVTRQVTGPLEMSGVKLEEGSVLQACTDIVHHDEEIWGVEGHGAEEFWAERHIKKGKDGKKEFRLAAGVNDFFPYGGGPPVCPGRFIAKQQILTTVAMLVSRFEITPVGWVDLEGNPSDRPAENDARWCGGAAVPPDRDLKVKLRRLL</sequence>
<dbReference type="InterPro" id="IPR036396">
    <property type="entry name" value="Cyt_P450_sf"/>
</dbReference>
<dbReference type="PANTHER" id="PTHR24304:SF2">
    <property type="entry name" value="24-HYDROXYCHOLESTEROL 7-ALPHA-HYDROXYLASE"/>
    <property type="match status" value="1"/>
</dbReference>
<accession>A0AAJ0BMH6</accession>
<dbReference type="InterPro" id="IPR001128">
    <property type="entry name" value="Cyt_P450"/>
</dbReference>
<keyword evidence="6" id="KW-0503">Monooxygenase</keyword>
<evidence type="ECO:0000256" key="6">
    <source>
        <dbReference type="ARBA" id="ARBA00023033"/>
    </source>
</evidence>
<comment type="caution">
    <text evidence="9">The sequence shown here is derived from an EMBL/GenBank/DDBJ whole genome shotgun (WGS) entry which is preliminary data.</text>
</comment>
<dbReference type="InterPro" id="IPR050529">
    <property type="entry name" value="CYP450_sterol_14alpha_dmase"/>
</dbReference>
<proteinExistence type="inferred from homology"/>
<evidence type="ECO:0000256" key="3">
    <source>
        <dbReference type="ARBA" id="ARBA00022617"/>
    </source>
</evidence>
<dbReference type="GO" id="GO:0008395">
    <property type="term" value="F:steroid hydroxylase activity"/>
    <property type="evidence" value="ECO:0007669"/>
    <property type="project" value="TreeGrafter"/>
</dbReference>
<evidence type="ECO:0000256" key="7">
    <source>
        <dbReference type="PIRSR" id="PIRSR602403-1"/>
    </source>
</evidence>
<dbReference type="AlphaFoldDB" id="A0AAJ0BMH6"/>
<dbReference type="InterPro" id="IPR002403">
    <property type="entry name" value="Cyt_P450_E_grp-IV"/>
</dbReference>
<protein>
    <submittedName>
        <fullName evidence="9">Cholesterol 7-alpha-monooxygenase 4</fullName>
    </submittedName>
</protein>
<keyword evidence="6" id="KW-0560">Oxidoreductase</keyword>
<keyword evidence="8" id="KW-1133">Transmembrane helix</keyword>
<dbReference type="Gene3D" id="1.10.630.10">
    <property type="entry name" value="Cytochrome P450"/>
    <property type="match status" value="1"/>
</dbReference>
<keyword evidence="3 7" id="KW-0349">Heme</keyword>
<reference evidence="9" key="1">
    <citation type="submission" date="2023-06" db="EMBL/GenBank/DDBJ databases">
        <title>Genome-scale phylogeny and comparative genomics of the fungal order Sordariales.</title>
        <authorList>
            <consortium name="Lawrence Berkeley National Laboratory"/>
            <person name="Hensen N."/>
            <person name="Bonometti L."/>
            <person name="Westerberg I."/>
            <person name="Brannstrom I.O."/>
            <person name="Guillou S."/>
            <person name="Cros-Aarteil S."/>
            <person name="Calhoun S."/>
            <person name="Haridas S."/>
            <person name="Kuo A."/>
            <person name="Mondo S."/>
            <person name="Pangilinan J."/>
            <person name="Riley R."/>
            <person name="Labutti K."/>
            <person name="Andreopoulos B."/>
            <person name="Lipzen A."/>
            <person name="Chen C."/>
            <person name="Yanf M."/>
            <person name="Daum C."/>
            <person name="Ng V."/>
            <person name="Clum A."/>
            <person name="Steindorff A."/>
            <person name="Ohm R."/>
            <person name="Martin F."/>
            <person name="Silar P."/>
            <person name="Natvig D."/>
            <person name="Lalanne C."/>
            <person name="Gautier V."/>
            <person name="Ament-Velasquez S.L."/>
            <person name="Kruys A."/>
            <person name="Hutchinson M.I."/>
            <person name="Powell A.J."/>
            <person name="Barry K."/>
            <person name="Miller A.N."/>
            <person name="Grigoriev I.V."/>
            <person name="Debuchy R."/>
            <person name="Gladieux P."/>
            <person name="Thoren M.H."/>
            <person name="Johannesson H."/>
        </authorList>
    </citation>
    <scope>NUCLEOTIDE SEQUENCE</scope>
    <source>
        <strain evidence="9">PSN4</strain>
    </source>
</reference>
<keyword evidence="10" id="KW-1185">Reference proteome</keyword>
<gene>
    <name evidence="9" type="ORF">QBC47DRAFT_338447</name>
</gene>
<keyword evidence="8" id="KW-0472">Membrane</keyword>
<dbReference type="GO" id="GO:0005506">
    <property type="term" value="F:iron ion binding"/>
    <property type="evidence" value="ECO:0007669"/>
    <property type="project" value="InterPro"/>
</dbReference>
<dbReference type="PANTHER" id="PTHR24304">
    <property type="entry name" value="CYTOCHROME P450 FAMILY 7"/>
    <property type="match status" value="1"/>
</dbReference>
<evidence type="ECO:0000256" key="1">
    <source>
        <dbReference type="ARBA" id="ARBA00001971"/>
    </source>
</evidence>
<dbReference type="Proteomes" id="UP001239445">
    <property type="component" value="Unassembled WGS sequence"/>
</dbReference>
<dbReference type="SUPFAM" id="SSF48264">
    <property type="entry name" value="Cytochrome P450"/>
    <property type="match status" value="1"/>
</dbReference>